<organism evidence="1 2">
    <name type="scientific">Aequoribacter fuscus</name>
    <dbReference type="NCBI Taxonomy" id="2518989"/>
    <lineage>
        <taxon>Bacteria</taxon>
        <taxon>Pseudomonadati</taxon>
        <taxon>Pseudomonadota</taxon>
        <taxon>Gammaproteobacteria</taxon>
        <taxon>Cellvibrionales</taxon>
        <taxon>Halieaceae</taxon>
        <taxon>Aequoribacter</taxon>
    </lineage>
</organism>
<reference evidence="1 2" key="1">
    <citation type="journal article" date="2011" name="J. Bacteriol.">
        <title>Genome sequence of strain IMCC3088, a proteorhodopsin-containing marine bacterium belonging to the OM60/NOR5 clade.</title>
        <authorList>
            <person name="Jang Y."/>
            <person name="Oh H.M."/>
            <person name="Kang I."/>
            <person name="Lee K."/>
            <person name="Yang S.J."/>
            <person name="Cho J.C."/>
        </authorList>
    </citation>
    <scope>NUCLEOTIDE SEQUENCE [LARGE SCALE GENOMIC DNA]</scope>
    <source>
        <strain evidence="1 2">IMCC3088</strain>
    </source>
</reference>
<accession>F3KZD1</accession>
<evidence type="ECO:0000313" key="2">
    <source>
        <dbReference type="Proteomes" id="UP000005615"/>
    </source>
</evidence>
<dbReference type="eggNOG" id="COG5031">
    <property type="taxonomic scope" value="Bacteria"/>
</dbReference>
<protein>
    <submittedName>
        <fullName evidence="1">Uncharacterized protein</fullName>
    </submittedName>
</protein>
<keyword evidence="2" id="KW-1185">Reference proteome</keyword>
<dbReference type="AlphaFoldDB" id="F3KZD1"/>
<dbReference type="RefSeq" id="WP_009574771.1">
    <property type="nucleotide sequence ID" value="NZ_AEIG01000011.1"/>
</dbReference>
<dbReference type="Proteomes" id="UP000005615">
    <property type="component" value="Unassembled WGS sequence"/>
</dbReference>
<comment type="caution">
    <text evidence="1">The sequence shown here is derived from an EMBL/GenBank/DDBJ whole genome shotgun (WGS) entry which is preliminary data.</text>
</comment>
<dbReference type="EMBL" id="AEIG01000011">
    <property type="protein sequence ID" value="EGG30618.1"/>
    <property type="molecule type" value="Genomic_DNA"/>
</dbReference>
<sequence length="295" mass="33354">MTNKETPYLMKGAKPPTSNSSILLSSSRYMNDPRLREAIALRMLGKNGRDLPSTYTLPALFQALSENEDYEELFTLFAQERAQNKAFDAWMSEGFLSTMSRDDFRDFAPGTVGRIYYEYLHDRDFEPNIVAFKQPENEMEYWVIRASQVHDVFEHILAGAPFDVINEMVPTSMKLTNAHKHLSSGLAGKLTIINSILTTGQINRATLHYPACVPALLERLERGLMIGRSSDAYFMMKYEDILHLSVDEARKVIGMNNTLEVDYGELSDILTEGAYGDDIAAMEKRRAERLAAEAA</sequence>
<evidence type="ECO:0000313" key="1">
    <source>
        <dbReference type="EMBL" id="EGG30618.1"/>
    </source>
</evidence>
<dbReference type="Pfam" id="PF05019">
    <property type="entry name" value="Coq4"/>
    <property type="match status" value="1"/>
</dbReference>
<dbReference type="InterPro" id="IPR007715">
    <property type="entry name" value="Coq4"/>
</dbReference>
<gene>
    <name evidence="1" type="ORF">IMCC3088_242</name>
</gene>
<dbReference type="STRING" id="2518989.IMCC3088_242"/>
<proteinExistence type="predicted"/>
<dbReference type="OrthoDB" id="5723450at2"/>
<dbReference type="GO" id="GO:0006744">
    <property type="term" value="P:ubiquinone biosynthetic process"/>
    <property type="evidence" value="ECO:0007669"/>
    <property type="project" value="InterPro"/>
</dbReference>
<name>F3KZD1_9GAMM</name>